<protein>
    <recommendedName>
        <fullName evidence="1">C2H2-type domain-containing protein</fullName>
    </recommendedName>
</protein>
<proteinExistence type="predicted"/>
<comment type="caution">
    <text evidence="2">The sequence shown here is derived from an EMBL/GenBank/DDBJ whole genome shotgun (WGS) entry which is preliminary data.</text>
</comment>
<gene>
    <name evidence="2" type="ORF">DPMN_111382</name>
</gene>
<dbReference type="EMBL" id="JAIWYP010000004">
    <property type="protein sequence ID" value="KAH3837977.1"/>
    <property type="molecule type" value="Genomic_DNA"/>
</dbReference>
<dbReference type="AlphaFoldDB" id="A0A9D4QPQ9"/>
<dbReference type="InterPro" id="IPR013087">
    <property type="entry name" value="Znf_C2H2_type"/>
</dbReference>
<evidence type="ECO:0000259" key="1">
    <source>
        <dbReference type="PROSITE" id="PS00028"/>
    </source>
</evidence>
<reference evidence="2" key="1">
    <citation type="journal article" date="2019" name="bioRxiv">
        <title>The Genome of the Zebra Mussel, Dreissena polymorpha: A Resource for Invasive Species Research.</title>
        <authorList>
            <person name="McCartney M.A."/>
            <person name="Auch B."/>
            <person name="Kono T."/>
            <person name="Mallez S."/>
            <person name="Zhang Y."/>
            <person name="Obille A."/>
            <person name="Becker A."/>
            <person name="Abrahante J.E."/>
            <person name="Garbe J."/>
            <person name="Badalamenti J.P."/>
            <person name="Herman A."/>
            <person name="Mangelson H."/>
            <person name="Liachko I."/>
            <person name="Sullivan S."/>
            <person name="Sone E.D."/>
            <person name="Koren S."/>
            <person name="Silverstein K.A.T."/>
            <person name="Beckman K.B."/>
            <person name="Gohl D.M."/>
        </authorList>
    </citation>
    <scope>NUCLEOTIDE SEQUENCE</scope>
    <source>
        <strain evidence="2">Duluth1</strain>
        <tissue evidence="2">Whole animal</tissue>
    </source>
</reference>
<dbReference type="SUPFAM" id="SSF57667">
    <property type="entry name" value="beta-beta-alpha zinc fingers"/>
    <property type="match status" value="1"/>
</dbReference>
<keyword evidence="3" id="KW-1185">Reference proteome</keyword>
<organism evidence="2 3">
    <name type="scientific">Dreissena polymorpha</name>
    <name type="common">Zebra mussel</name>
    <name type="synonym">Mytilus polymorpha</name>
    <dbReference type="NCBI Taxonomy" id="45954"/>
    <lineage>
        <taxon>Eukaryota</taxon>
        <taxon>Metazoa</taxon>
        <taxon>Spiralia</taxon>
        <taxon>Lophotrochozoa</taxon>
        <taxon>Mollusca</taxon>
        <taxon>Bivalvia</taxon>
        <taxon>Autobranchia</taxon>
        <taxon>Heteroconchia</taxon>
        <taxon>Euheterodonta</taxon>
        <taxon>Imparidentia</taxon>
        <taxon>Neoheterodontei</taxon>
        <taxon>Myida</taxon>
        <taxon>Dreissenoidea</taxon>
        <taxon>Dreissenidae</taxon>
        <taxon>Dreissena</taxon>
    </lineage>
</organism>
<evidence type="ECO:0000313" key="3">
    <source>
        <dbReference type="Proteomes" id="UP000828390"/>
    </source>
</evidence>
<name>A0A9D4QPQ9_DREPO</name>
<feature type="domain" description="C2H2-type" evidence="1">
    <location>
        <begin position="15"/>
        <end position="37"/>
    </location>
</feature>
<evidence type="ECO:0000313" key="2">
    <source>
        <dbReference type="EMBL" id="KAH3837977.1"/>
    </source>
</evidence>
<dbReference type="Proteomes" id="UP000828390">
    <property type="component" value="Unassembled WGS sequence"/>
</dbReference>
<dbReference type="Gene3D" id="3.30.160.60">
    <property type="entry name" value="Classic Zinc Finger"/>
    <property type="match status" value="1"/>
</dbReference>
<reference evidence="2" key="2">
    <citation type="submission" date="2020-11" db="EMBL/GenBank/DDBJ databases">
        <authorList>
            <person name="McCartney M.A."/>
            <person name="Auch B."/>
            <person name="Kono T."/>
            <person name="Mallez S."/>
            <person name="Becker A."/>
            <person name="Gohl D.M."/>
            <person name="Silverstein K.A.T."/>
            <person name="Koren S."/>
            <person name="Bechman K.B."/>
            <person name="Herman A."/>
            <person name="Abrahante J.E."/>
            <person name="Garbe J."/>
        </authorList>
    </citation>
    <scope>NUCLEOTIDE SEQUENCE</scope>
    <source>
        <strain evidence="2">Duluth1</strain>
        <tissue evidence="2">Whole animal</tissue>
    </source>
</reference>
<dbReference type="InterPro" id="IPR036236">
    <property type="entry name" value="Znf_C2H2_sf"/>
</dbReference>
<sequence>MKMHAKICSGKKENCCSICGVKYMEPRSLKEHVRAVHQKLELKYSKCGKPIKYRPNLHRHEKKCKGAPI</sequence>
<dbReference type="PROSITE" id="PS00028">
    <property type="entry name" value="ZINC_FINGER_C2H2_1"/>
    <property type="match status" value="1"/>
</dbReference>
<accession>A0A9D4QPQ9</accession>